<evidence type="ECO:0000313" key="6">
    <source>
        <dbReference type="EMBL" id="PZM12261.1"/>
    </source>
</evidence>
<dbReference type="InterPro" id="IPR036390">
    <property type="entry name" value="WH_DNA-bd_sf"/>
</dbReference>
<dbReference type="PROSITE" id="PS50931">
    <property type="entry name" value="HTH_LYSR"/>
    <property type="match status" value="1"/>
</dbReference>
<dbReference type="Gene3D" id="1.10.10.10">
    <property type="entry name" value="Winged helix-like DNA-binding domain superfamily/Winged helix DNA-binding domain"/>
    <property type="match status" value="1"/>
</dbReference>
<dbReference type="EMBL" id="PCDP01000038">
    <property type="protein sequence ID" value="PZM12261.1"/>
    <property type="molecule type" value="Genomic_DNA"/>
</dbReference>
<keyword evidence="7" id="KW-1185">Reference proteome</keyword>
<keyword evidence="4" id="KW-0804">Transcription</keyword>
<dbReference type="AlphaFoldDB" id="A0A2W4CHU8"/>
<dbReference type="SUPFAM" id="SSF46785">
    <property type="entry name" value="Winged helix' DNA-binding domain"/>
    <property type="match status" value="1"/>
</dbReference>
<gene>
    <name evidence="6" type="ORF">CPY51_19430</name>
</gene>
<evidence type="ECO:0000259" key="5">
    <source>
        <dbReference type="PROSITE" id="PS50931"/>
    </source>
</evidence>
<dbReference type="Proteomes" id="UP000248925">
    <property type="component" value="Unassembled WGS sequence"/>
</dbReference>
<sequence>MIDWQDLVHLASLARTGSLSAAARELGVDHATVGRRIASLERTLDLRLIDRLPRSSPLTTDGRAIAELVSGMQDAVEAIRRYAKSSAAAPSTTIRISAPPSVAARLIAPNVVAFHKANPEITMALHGATGNLALDRGEADIAVRMTRPEDADLLVRRIGAMRFGLYATAEVAAQPAEGWSFIGYDAAHDHLTQQIWLRSLLAGRAIVFQASDVFGQLEAARAGLGVVALPRFLGDVDPILIRLPTASPSLTRDLWLVTYPDLRRSPAIRSVMDFLARIIGDACRTRE</sequence>
<dbReference type="InterPro" id="IPR005119">
    <property type="entry name" value="LysR_subst-bd"/>
</dbReference>
<organism evidence="6 7">
    <name type="scientific">Rhizobium tubonense</name>
    <dbReference type="NCBI Taxonomy" id="484088"/>
    <lineage>
        <taxon>Bacteria</taxon>
        <taxon>Pseudomonadati</taxon>
        <taxon>Pseudomonadota</taxon>
        <taxon>Alphaproteobacteria</taxon>
        <taxon>Hyphomicrobiales</taxon>
        <taxon>Rhizobiaceae</taxon>
        <taxon>Rhizobium/Agrobacterium group</taxon>
        <taxon>Rhizobium</taxon>
    </lineage>
</organism>
<dbReference type="Pfam" id="PF03466">
    <property type="entry name" value="LysR_substrate"/>
    <property type="match status" value="1"/>
</dbReference>
<dbReference type="SUPFAM" id="SSF53850">
    <property type="entry name" value="Periplasmic binding protein-like II"/>
    <property type="match status" value="1"/>
</dbReference>
<protein>
    <submittedName>
        <fullName evidence="6">LysR family transcriptional regulator</fullName>
    </submittedName>
</protein>
<dbReference type="Pfam" id="PF00126">
    <property type="entry name" value="HTH_1"/>
    <property type="match status" value="1"/>
</dbReference>
<evidence type="ECO:0000256" key="4">
    <source>
        <dbReference type="ARBA" id="ARBA00023163"/>
    </source>
</evidence>
<keyword evidence="2" id="KW-0805">Transcription regulation</keyword>
<evidence type="ECO:0000256" key="2">
    <source>
        <dbReference type="ARBA" id="ARBA00023015"/>
    </source>
</evidence>
<keyword evidence="3" id="KW-0238">DNA-binding</keyword>
<reference evidence="6 7" key="1">
    <citation type="journal article" date="2018" name="Sci. Rep.">
        <title>Rhizobium tumorigenes sp. nov., a novel plant tumorigenic bacterium isolated from cane gall tumors on thornless blackberry.</title>
        <authorList>
            <person name="Kuzmanovi N."/>
            <person name="Smalla K."/>
            <person name="Gronow S."/>
            <person name="PuBawska J."/>
        </authorList>
    </citation>
    <scope>NUCLEOTIDE SEQUENCE [LARGE SCALE GENOMIC DNA]</scope>
    <source>
        <strain evidence="6 7">CCBAU 85046</strain>
    </source>
</reference>
<comment type="similarity">
    <text evidence="1">Belongs to the LysR transcriptional regulatory family.</text>
</comment>
<evidence type="ECO:0000256" key="3">
    <source>
        <dbReference type="ARBA" id="ARBA00023125"/>
    </source>
</evidence>
<dbReference type="PANTHER" id="PTHR30537">
    <property type="entry name" value="HTH-TYPE TRANSCRIPTIONAL REGULATOR"/>
    <property type="match status" value="1"/>
</dbReference>
<dbReference type="GO" id="GO:0006351">
    <property type="term" value="P:DNA-templated transcription"/>
    <property type="evidence" value="ECO:0007669"/>
    <property type="project" value="TreeGrafter"/>
</dbReference>
<dbReference type="PANTHER" id="PTHR30537:SF3">
    <property type="entry name" value="TRANSCRIPTIONAL REGULATORY PROTEIN"/>
    <property type="match status" value="1"/>
</dbReference>
<evidence type="ECO:0000313" key="7">
    <source>
        <dbReference type="Proteomes" id="UP000248925"/>
    </source>
</evidence>
<dbReference type="InterPro" id="IPR058163">
    <property type="entry name" value="LysR-type_TF_proteobact-type"/>
</dbReference>
<dbReference type="InterPro" id="IPR000847">
    <property type="entry name" value="LysR_HTH_N"/>
</dbReference>
<dbReference type="OrthoDB" id="9787460at2"/>
<accession>A0A2W4CHU8</accession>
<proteinExistence type="inferred from homology"/>
<dbReference type="GO" id="GO:0043565">
    <property type="term" value="F:sequence-specific DNA binding"/>
    <property type="evidence" value="ECO:0007669"/>
    <property type="project" value="TreeGrafter"/>
</dbReference>
<evidence type="ECO:0000256" key="1">
    <source>
        <dbReference type="ARBA" id="ARBA00009437"/>
    </source>
</evidence>
<dbReference type="GO" id="GO:0003700">
    <property type="term" value="F:DNA-binding transcription factor activity"/>
    <property type="evidence" value="ECO:0007669"/>
    <property type="project" value="InterPro"/>
</dbReference>
<dbReference type="RefSeq" id="WP_111161874.1">
    <property type="nucleotide sequence ID" value="NZ_PCDP01000038.1"/>
</dbReference>
<feature type="domain" description="HTH lysR-type" evidence="5">
    <location>
        <begin position="2"/>
        <end position="59"/>
    </location>
</feature>
<comment type="caution">
    <text evidence="6">The sequence shown here is derived from an EMBL/GenBank/DDBJ whole genome shotgun (WGS) entry which is preliminary data.</text>
</comment>
<dbReference type="Gene3D" id="3.40.190.290">
    <property type="match status" value="1"/>
</dbReference>
<dbReference type="InterPro" id="IPR036388">
    <property type="entry name" value="WH-like_DNA-bd_sf"/>
</dbReference>
<name>A0A2W4CHU8_9HYPH</name>